<dbReference type="InterPro" id="IPR007372">
    <property type="entry name" value="Lipid/polyisoprenoid-bd_YceI"/>
</dbReference>
<dbReference type="EMBL" id="JAKZGS010000008">
    <property type="protein sequence ID" value="MCH7398527.1"/>
    <property type="molecule type" value="Genomic_DNA"/>
</dbReference>
<feature type="signal peptide" evidence="1">
    <location>
        <begin position="1"/>
        <end position="20"/>
    </location>
</feature>
<dbReference type="SUPFAM" id="SSF101874">
    <property type="entry name" value="YceI-like"/>
    <property type="match status" value="1"/>
</dbReference>
<proteinExistence type="predicted"/>
<dbReference type="PANTHER" id="PTHR34406">
    <property type="entry name" value="PROTEIN YCEI"/>
    <property type="match status" value="1"/>
</dbReference>
<dbReference type="Gene3D" id="2.40.128.110">
    <property type="entry name" value="Lipid/polyisoprenoid-binding, YceI-like"/>
    <property type="match status" value="1"/>
</dbReference>
<dbReference type="Proteomes" id="UP001165488">
    <property type="component" value="Unassembled WGS sequence"/>
</dbReference>
<reference evidence="3" key="1">
    <citation type="submission" date="2022-03" db="EMBL/GenBank/DDBJ databases">
        <title>De novo assembled genomes of Belliella spp. (Cyclobacteriaceae) strains.</title>
        <authorList>
            <person name="Szabo A."/>
            <person name="Korponai K."/>
            <person name="Felfoldi T."/>
        </authorList>
    </citation>
    <scope>NUCLEOTIDE SEQUENCE</scope>
    <source>
        <strain evidence="3">DSM 107340</strain>
    </source>
</reference>
<protein>
    <submittedName>
        <fullName evidence="3">YceI family protein</fullName>
    </submittedName>
</protein>
<dbReference type="RefSeq" id="WP_241275039.1">
    <property type="nucleotide sequence ID" value="NZ_JAKZGS010000008.1"/>
</dbReference>
<gene>
    <name evidence="3" type="ORF">MM236_11025</name>
</gene>
<organism evidence="3 4">
    <name type="scientific">Belliella calami</name>
    <dbReference type="NCBI Taxonomy" id="2923436"/>
    <lineage>
        <taxon>Bacteria</taxon>
        <taxon>Pseudomonadati</taxon>
        <taxon>Bacteroidota</taxon>
        <taxon>Cytophagia</taxon>
        <taxon>Cytophagales</taxon>
        <taxon>Cyclobacteriaceae</taxon>
        <taxon>Belliella</taxon>
    </lineage>
</organism>
<feature type="domain" description="Lipid/polyisoprenoid-binding YceI-like" evidence="2">
    <location>
        <begin position="26"/>
        <end position="196"/>
    </location>
</feature>
<comment type="caution">
    <text evidence="3">The sequence shown here is derived from an EMBL/GenBank/DDBJ whole genome shotgun (WGS) entry which is preliminary data.</text>
</comment>
<evidence type="ECO:0000256" key="1">
    <source>
        <dbReference type="SAM" id="SignalP"/>
    </source>
</evidence>
<dbReference type="PANTHER" id="PTHR34406:SF1">
    <property type="entry name" value="PROTEIN YCEI"/>
    <property type="match status" value="1"/>
</dbReference>
<keyword evidence="1" id="KW-0732">Signal</keyword>
<evidence type="ECO:0000259" key="2">
    <source>
        <dbReference type="SMART" id="SM00867"/>
    </source>
</evidence>
<dbReference type="Pfam" id="PF04264">
    <property type="entry name" value="YceI"/>
    <property type="match status" value="1"/>
</dbReference>
<accession>A0ABS9UPH5</accession>
<name>A0ABS9UPH5_9BACT</name>
<dbReference type="SMART" id="SM00867">
    <property type="entry name" value="YceI"/>
    <property type="match status" value="1"/>
</dbReference>
<evidence type="ECO:0000313" key="4">
    <source>
        <dbReference type="Proteomes" id="UP001165488"/>
    </source>
</evidence>
<feature type="chain" id="PRO_5047449934" evidence="1">
    <location>
        <begin position="21"/>
        <end position="197"/>
    </location>
</feature>
<evidence type="ECO:0000313" key="3">
    <source>
        <dbReference type="EMBL" id="MCH7398527.1"/>
    </source>
</evidence>
<sequence length="197" mass="21698">MKLITSLALSLGLFSSILFSNTEIEKVAVNKTESTVSWKASKVTGEHFGKVNISDANLDYESGKILGGSFEIDMTSITVEDIKDANSNQRLVNHLKSDDFFSVEKHNKSTFKITEATSSNGKDFQITGDLVIKGISSPVTFPAQVTEAGNKVTATGKITFDRTKYDIKYRSGNYFENLADKMIYDEVTLVVKLVGMK</sequence>
<keyword evidence="4" id="KW-1185">Reference proteome</keyword>
<dbReference type="InterPro" id="IPR036761">
    <property type="entry name" value="TTHA0802/YceI-like_sf"/>
</dbReference>